<sequence>MPDAPADLILYNGRLHTVDRKKPQASAVAIKDGRFVVVGSDAQAMALQGPGTQIIDLHGRTVIPGLNDSHLHLIRGGLNYNLELRWEGVPSLVDALRLLKEQADRTPTPQWVRVVGGWNEFQFAEKRLPTIEELNKAAPDTPVFVLHLYDRALLNRAALKVVGYNRNTPNPPGGEIVRDANGDPTGMLIARPNAMILYSTLAKGPKLPLEHQVNSTRQFMRELNRLGVTSAIDA</sequence>
<evidence type="ECO:0000313" key="2">
    <source>
        <dbReference type="EMBL" id="RLU04546.1"/>
    </source>
</evidence>
<dbReference type="Pfam" id="PF07969">
    <property type="entry name" value="Amidohydro_3"/>
    <property type="match status" value="1"/>
</dbReference>
<dbReference type="PANTHER" id="PTHR22642">
    <property type="entry name" value="IMIDAZOLONEPROPIONASE"/>
    <property type="match status" value="1"/>
</dbReference>
<organism evidence="2 3">
    <name type="scientific">Pseudomonas prosekii</name>
    <dbReference type="NCBI Taxonomy" id="1148509"/>
    <lineage>
        <taxon>Bacteria</taxon>
        <taxon>Pseudomonadati</taxon>
        <taxon>Pseudomonadota</taxon>
        <taxon>Gammaproteobacteria</taxon>
        <taxon>Pseudomonadales</taxon>
        <taxon>Pseudomonadaceae</taxon>
        <taxon>Pseudomonas</taxon>
    </lineage>
</organism>
<dbReference type="Proteomes" id="UP000282672">
    <property type="component" value="Unassembled WGS sequence"/>
</dbReference>
<proteinExistence type="predicted"/>
<dbReference type="RefSeq" id="WP_147453781.1">
    <property type="nucleotide sequence ID" value="NZ_PEGA01000043.1"/>
</dbReference>
<feature type="domain" description="Amidohydrolase 3" evidence="1">
    <location>
        <begin position="53"/>
        <end position="231"/>
    </location>
</feature>
<dbReference type="EMBL" id="PEGA01000043">
    <property type="protein sequence ID" value="RLU04546.1"/>
    <property type="molecule type" value="Genomic_DNA"/>
</dbReference>
<dbReference type="AlphaFoldDB" id="A0A3L8C8E4"/>
<gene>
    <name evidence="2" type="ORF">CS076_26510</name>
</gene>
<dbReference type="GO" id="GO:0016810">
    <property type="term" value="F:hydrolase activity, acting on carbon-nitrogen (but not peptide) bonds"/>
    <property type="evidence" value="ECO:0007669"/>
    <property type="project" value="InterPro"/>
</dbReference>
<keyword evidence="2" id="KW-0378">Hydrolase</keyword>
<dbReference type="InterPro" id="IPR011059">
    <property type="entry name" value="Metal-dep_hydrolase_composite"/>
</dbReference>
<dbReference type="PANTHER" id="PTHR22642:SF21">
    <property type="entry name" value="PERIPLASMIC PROTEIN"/>
    <property type="match status" value="1"/>
</dbReference>
<dbReference type="InterPro" id="IPR013108">
    <property type="entry name" value="Amidohydro_3"/>
</dbReference>
<dbReference type="Gene3D" id="2.30.40.10">
    <property type="entry name" value="Urease, subunit C, domain 1"/>
    <property type="match status" value="1"/>
</dbReference>
<evidence type="ECO:0000313" key="3">
    <source>
        <dbReference type="Proteomes" id="UP000282672"/>
    </source>
</evidence>
<protein>
    <submittedName>
        <fullName evidence="2">Amidohydrolase</fullName>
    </submittedName>
</protein>
<accession>A0A3L8C8E4</accession>
<reference evidence="2 3" key="1">
    <citation type="journal article" date="2018" name="Front. Microbiol.">
        <title>Discovery of Phloeophagus Beetles as a Source of Pseudomonas Strains That Produce Potentially New Bioactive Substances and Description of Pseudomonas bohemica sp. nov.</title>
        <authorList>
            <person name="Saati-Santamaria Z."/>
            <person name="Lopez-Mondejar R."/>
            <person name="Jimenez-Gomez A."/>
            <person name="Diez-Mendez A."/>
            <person name="Vetrovsky T."/>
            <person name="Igual J.M."/>
            <person name="Velazquez E."/>
            <person name="Kolarik M."/>
            <person name="Rivas R."/>
            <person name="Garcia-Fraile P."/>
        </authorList>
    </citation>
    <scope>NUCLEOTIDE SEQUENCE [LARGE SCALE GENOMIC DNA]</scope>
    <source>
        <strain evidence="2 3">A2-NA12</strain>
    </source>
</reference>
<evidence type="ECO:0000259" key="1">
    <source>
        <dbReference type="Pfam" id="PF07969"/>
    </source>
</evidence>
<dbReference type="SUPFAM" id="SSF51338">
    <property type="entry name" value="Composite domain of metallo-dependent hydrolases"/>
    <property type="match status" value="1"/>
</dbReference>
<dbReference type="Gene3D" id="3.10.310.70">
    <property type="match status" value="1"/>
</dbReference>
<dbReference type="InterPro" id="IPR032466">
    <property type="entry name" value="Metal_Hydrolase"/>
</dbReference>
<dbReference type="Gene3D" id="3.20.20.140">
    <property type="entry name" value="Metal-dependent hydrolases"/>
    <property type="match status" value="1"/>
</dbReference>
<dbReference type="SUPFAM" id="SSF51556">
    <property type="entry name" value="Metallo-dependent hydrolases"/>
    <property type="match status" value="1"/>
</dbReference>
<feature type="non-terminal residue" evidence="2">
    <location>
        <position position="234"/>
    </location>
</feature>
<name>A0A3L8C8E4_9PSED</name>
<comment type="caution">
    <text evidence="2">The sequence shown here is derived from an EMBL/GenBank/DDBJ whole genome shotgun (WGS) entry which is preliminary data.</text>
</comment>